<reference evidence="4 5" key="1">
    <citation type="submission" date="2019-02" db="EMBL/GenBank/DDBJ databases">
        <title>Deep-cultivation of Planctomycetes and their phenomic and genomic characterization uncovers novel biology.</title>
        <authorList>
            <person name="Wiegand S."/>
            <person name="Jogler M."/>
            <person name="Boedeker C."/>
            <person name="Pinto D."/>
            <person name="Vollmers J."/>
            <person name="Rivas-Marin E."/>
            <person name="Kohn T."/>
            <person name="Peeters S.H."/>
            <person name="Heuer A."/>
            <person name="Rast P."/>
            <person name="Oberbeckmann S."/>
            <person name="Bunk B."/>
            <person name="Jeske O."/>
            <person name="Meyerdierks A."/>
            <person name="Storesund J.E."/>
            <person name="Kallscheuer N."/>
            <person name="Luecker S."/>
            <person name="Lage O.M."/>
            <person name="Pohl T."/>
            <person name="Merkel B.J."/>
            <person name="Hornburger P."/>
            <person name="Mueller R.-W."/>
            <person name="Bruemmer F."/>
            <person name="Labrenz M."/>
            <person name="Spormann A.M."/>
            <person name="Op Den Camp H."/>
            <person name="Overmann J."/>
            <person name="Amann R."/>
            <person name="Jetten M.S.M."/>
            <person name="Mascher T."/>
            <person name="Medema M.H."/>
            <person name="Devos D.P."/>
            <person name="Kaster A.-K."/>
            <person name="Ovreas L."/>
            <person name="Rohde M."/>
            <person name="Galperin M.Y."/>
            <person name="Jogler C."/>
        </authorList>
    </citation>
    <scope>NUCLEOTIDE SEQUENCE [LARGE SCALE GENOMIC DNA]</scope>
    <source>
        <strain evidence="4 5">CA13</strain>
    </source>
</reference>
<evidence type="ECO:0000259" key="2">
    <source>
        <dbReference type="Pfam" id="PF01757"/>
    </source>
</evidence>
<dbReference type="OrthoDB" id="9796461at2"/>
<gene>
    <name evidence="4" type="primary">oatA_2</name>
    <name evidence="4" type="ORF">CA13_53340</name>
</gene>
<accession>A0A5C5ZAM3</accession>
<dbReference type="EC" id="2.3.1.-" evidence="4"/>
<feature type="domain" description="Acyltransferase 3" evidence="2">
    <location>
        <begin position="8"/>
        <end position="328"/>
    </location>
</feature>
<feature type="transmembrane region" description="Helical" evidence="1">
    <location>
        <begin position="279"/>
        <end position="298"/>
    </location>
</feature>
<feature type="transmembrane region" description="Helical" evidence="1">
    <location>
        <begin position="197"/>
        <end position="216"/>
    </location>
</feature>
<feature type="transmembrane region" description="Helical" evidence="1">
    <location>
        <begin position="348"/>
        <end position="367"/>
    </location>
</feature>
<protein>
    <submittedName>
        <fullName evidence="4">O-acetyltransferase OatA</fullName>
        <ecNumber evidence="4">2.3.1.-</ecNumber>
    </submittedName>
</protein>
<dbReference type="PANTHER" id="PTHR23028">
    <property type="entry name" value="ACETYLTRANSFERASE"/>
    <property type="match status" value="1"/>
</dbReference>
<organism evidence="4 5">
    <name type="scientific">Novipirellula herctigrandis</name>
    <dbReference type="NCBI Taxonomy" id="2527986"/>
    <lineage>
        <taxon>Bacteria</taxon>
        <taxon>Pseudomonadati</taxon>
        <taxon>Planctomycetota</taxon>
        <taxon>Planctomycetia</taxon>
        <taxon>Pirellulales</taxon>
        <taxon>Pirellulaceae</taxon>
        <taxon>Novipirellula</taxon>
    </lineage>
</organism>
<feature type="transmembrane region" description="Helical" evidence="1">
    <location>
        <begin position="247"/>
        <end position="267"/>
    </location>
</feature>
<dbReference type="EMBL" id="SJPJ01000001">
    <property type="protein sequence ID" value="TWT83861.1"/>
    <property type="molecule type" value="Genomic_DNA"/>
</dbReference>
<evidence type="ECO:0000313" key="5">
    <source>
        <dbReference type="Proteomes" id="UP000315010"/>
    </source>
</evidence>
<dbReference type="Proteomes" id="UP000315010">
    <property type="component" value="Unassembled WGS sequence"/>
</dbReference>
<feature type="transmembrane region" description="Helical" evidence="1">
    <location>
        <begin position="105"/>
        <end position="124"/>
    </location>
</feature>
<dbReference type="PANTHER" id="PTHR23028:SF53">
    <property type="entry name" value="ACYL_TRANSF_3 DOMAIN-CONTAINING PROTEIN"/>
    <property type="match status" value="1"/>
</dbReference>
<name>A0A5C5ZAM3_9BACT</name>
<proteinExistence type="predicted"/>
<dbReference type="AlphaFoldDB" id="A0A5C5ZAM3"/>
<dbReference type="GO" id="GO:0009103">
    <property type="term" value="P:lipopolysaccharide biosynthetic process"/>
    <property type="evidence" value="ECO:0007669"/>
    <property type="project" value="TreeGrafter"/>
</dbReference>
<sequence length="668" mass="74448">MRKKHYRADIDGLRAVAVVGVILFHANIGLAGGYVGVDVFFVISGYLITQIIARETNEERFSLQRFWVRRIRRILPAAGLVVLTTFLTGLIVLEPRALIGLGKSGVSYSLMIANLFFYHSSGYFSESAELQPLLHTWSLSVEEQFYVVLPLTLVFVLRRQPKWAFPLLSVAAVVSFLLSVSQLNANPSAAFYLLPSRAWELLAGALLAIGGCRLTLGRSTNEILAVIGLGSIVYSMLYYTQATPFPGLAAVLPVAGATLLIATNMHQTTFVGQLLSRKLLVGVGLISYSLYLWHWPVLVFCRHLFVDESVHVTGAALMLTAVLSYLSWRFVETPFRDSQRLRTPAAAFRFAATVTAIVGGAGLLFILQRGLPRRFNEPSLAIIEDIVWTGSEYQEETSSGVPIGVERTGITCPDFVLWGDSHGMAVSALVDKLAKEGNLSGNALLSSGLPPVTGLWKPLKGLTREISTTSLNQSRYDWIVNCGVKHVVLVARWESMIDGLHDAEINERTGKVRNYSMVVDRPGLVPSHDVSQRALKSQLTQMVKRLAMHEVKVWLVLQVPAASQANVARDFFLINRFPSLNQRSIQLDTRKADYQQRRAETVELLASIQSENLEIVDPIDAFYGTNKRLRLYGERSYYRDEDHLTRPGAEFFLRSVYEDIFSRIHEQD</sequence>
<evidence type="ECO:0000256" key="1">
    <source>
        <dbReference type="SAM" id="Phobius"/>
    </source>
</evidence>
<feature type="transmembrane region" description="Helical" evidence="1">
    <location>
        <begin position="163"/>
        <end position="185"/>
    </location>
</feature>
<keyword evidence="1" id="KW-0472">Membrane</keyword>
<feature type="transmembrane region" description="Helical" evidence="1">
    <location>
        <begin position="223"/>
        <end position="241"/>
    </location>
</feature>
<keyword evidence="1" id="KW-0812">Transmembrane</keyword>
<dbReference type="GO" id="GO:0016020">
    <property type="term" value="C:membrane"/>
    <property type="evidence" value="ECO:0007669"/>
    <property type="project" value="TreeGrafter"/>
</dbReference>
<feature type="transmembrane region" description="Helical" evidence="1">
    <location>
        <begin position="12"/>
        <end position="28"/>
    </location>
</feature>
<keyword evidence="1" id="KW-1133">Transmembrane helix</keyword>
<dbReference type="Pfam" id="PF01757">
    <property type="entry name" value="Acyl_transf_3"/>
    <property type="match status" value="1"/>
</dbReference>
<evidence type="ECO:0000313" key="4">
    <source>
        <dbReference type="EMBL" id="TWT83861.1"/>
    </source>
</evidence>
<keyword evidence="4" id="KW-0808">Transferase</keyword>
<dbReference type="InterPro" id="IPR050879">
    <property type="entry name" value="Acyltransferase_3"/>
</dbReference>
<feature type="domain" description="SGNH" evidence="3">
    <location>
        <begin position="411"/>
        <end position="651"/>
    </location>
</feature>
<dbReference type="InterPro" id="IPR043968">
    <property type="entry name" value="SGNH"/>
</dbReference>
<dbReference type="RefSeq" id="WP_146401285.1">
    <property type="nucleotide sequence ID" value="NZ_SJPJ01000001.1"/>
</dbReference>
<dbReference type="GO" id="GO:0016747">
    <property type="term" value="F:acyltransferase activity, transferring groups other than amino-acyl groups"/>
    <property type="evidence" value="ECO:0007669"/>
    <property type="project" value="InterPro"/>
</dbReference>
<dbReference type="InterPro" id="IPR002656">
    <property type="entry name" value="Acyl_transf_3_dom"/>
</dbReference>
<evidence type="ECO:0000259" key="3">
    <source>
        <dbReference type="Pfam" id="PF19040"/>
    </source>
</evidence>
<feature type="transmembrane region" description="Helical" evidence="1">
    <location>
        <begin position="74"/>
        <end position="93"/>
    </location>
</feature>
<comment type="caution">
    <text evidence="4">The sequence shown here is derived from an EMBL/GenBank/DDBJ whole genome shotgun (WGS) entry which is preliminary data.</text>
</comment>
<keyword evidence="4" id="KW-0012">Acyltransferase</keyword>
<keyword evidence="5" id="KW-1185">Reference proteome</keyword>
<feature type="transmembrane region" description="Helical" evidence="1">
    <location>
        <begin position="310"/>
        <end position="328"/>
    </location>
</feature>
<dbReference type="Pfam" id="PF19040">
    <property type="entry name" value="SGNH"/>
    <property type="match status" value="1"/>
</dbReference>